<dbReference type="Proteomes" id="UP000001511">
    <property type="component" value="Chromosome"/>
</dbReference>
<reference evidence="2 3" key="1">
    <citation type="journal article" date="2010" name="PLoS ONE">
        <title>Genome erosion in a nitrogen-fixing vertically transmitted endosymbiotic multicellular cyanobacterium.</title>
        <authorList>
            <person name="Ran L."/>
            <person name="Larsson J."/>
            <person name="Vigil-Stenman T."/>
            <person name="Nylander J.A."/>
            <person name="Ininbergs K."/>
            <person name="Zheng W.W."/>
            <person name="Lapidus A."/>
            <person name="Lowry S."/>
            <person name="Haselkorn R."/>
            <person name="Bergman B."/>
        </authorList>
    </citation>
    <scope>NUCLEOTIDE SEQUENCE [LARGE SCALE GENOMIC DNA]</scope>
    <source>
        <strain evidence="2 3">0708</strain>
    </source>
</reference>
<gene>
    <name evidence="2" type="ordered locus">Aazo_1171</name>
</gene>
<dbReference type="InterPro" id="IPR039476">
    <property type="entry name" value="P2CMN_synthase_LarB"/>
</dbReference>
<dbReference type="Gene3D" id="3.40.50.1970">
    <property type="match status" value="1"/>
</dbReference>
<evidence type="ECO:0000313" key="2">
    <source>
        <dbReference type="EMBL" id="ADI63493.1"/>
    </source>
</evidence>
<feature type="domain" description="PurE" evidence="1">
    <location>
        <begin position="153"/>
        <end position="285"/>
    </location>
</feature>
<dbReference type="GO" id="GO:0006189">
    <property type="term" value="P:'de novo' IMP biosynthetic process"/>
    <property type="evidence" value="ECO:0007669"/>
    <property type="project" value="InterPro"/>
</dbReference>
<protein>
    <submittedName>
        <fullName evidence="2">1-(5-phosphoribosyl)-5-amino-4-imidazole-carboxylate (AIR) carboxylase</fullName>
    </submittedName>
</protein>
<dbReference type="GO" id="GO:0016787">
    <property type="term" value="F:hydrolase activity"/>
    <property type="evidence" value="ECO:0007669"/>
    <property type="project" value="InterPro"/>
</dbReference>
<dbReference type="InterPro" id="IPR000031">
    <property type="entry name" value="PurE_dom"/>
</dbReference>
<dbReference type="EMBL" id="CP002059">
    <property type="protein sequence ID" value="ADI63493.1"/>
    <property type="molecule type" value="Genomic_DNA"/>
</dbReference>
<keyword evidence="3" id="KW-1185">Reference proteome</keyword>
<dbReference type="NCBIfam" id="NF033503">
    <property type="entry name" value="LarB"/>
    <property type="match status" value="1"/>
</dbReference>
<dbReference type="STRING" id="551115.Aazo_1171"/>
<dbReference type="AlphaFoldDB" id="D7E370"/>
<name>D7E370_NOSA0</name>
<organism evidence="2 3">
    <name type="scientific">Nostoc azollae (strain 0708)</name>
    <name type="common">Anabaena azollae (strain 0708)</name>
    <dbReference type="NCBI Taxonomy" id="551115"/>
    <lineage>
        <taxon>Bacteria</taxon>
        <taxon>Bacillati</taxon>
        <taxon>Cyanobacteriota</taxon>
        <taxon>Cyanophyceae</taxon>
        <taxon>Nostocales</taxon>
        <taxon>Nostocaceae</taxon>
        <taxon>Trichormus</taxon>
    </lineage>
</organism>
<evidence type="ECO:0000313" key="3">
    <source>
        <dbReference type="Proteomes" id="UP000001511"/>
    </source>
</evidence>
<proteinExistence type="predicted"/>
<sequence>MTGDRLKIYQSPITNHQSPITNHQLPITTIAVTQPEALRSLLEAVADGKITPDIAFDSLKDLSYESVGEFAKIDNHRQLRTGFPEVIWGQGKTIDQIVQIMSVMRQQNHVVIATRIEQSVYTELQKKVRGLRYYEFARICAIAPSEIEIKFPGQIGILSAGTADLPVAEEAAVTAELSGFHVHRLLDVGVAGIHRLLSNRHLLESSSVLIVVAGMEGALPSVVAGLVDCPVIAVPTSIGYGASFSGLAPLLTMLNSCAAGVGVVNIDNGFGAAILAGQILRTSDKLRLASQS</sequence>
<dbReference type="SMART" id="SM01001">
    <property type="entry name" value="AIRC"/>
    <property type="match status" value="1"/>
</dbReference>
<evidence type="ECO:0000259" key="1">
    <source>
        <dbReference type="SMART" id="SM01001"/>
    </source>
</evidence>
<dbReference type="SUPFAM" id="SSF52255">
    <property type="entry name" value="N5-CAIR mutase (phosphoribosylaminoimidazole carboxylase, PurE)"/>
    <property type="match status" value="1"/>
</dbReference>
<accession>D7E370</accession>
<dbReference type="eggNOG" id="COG1691">
    <property type="taxonomic scope" value="Bacteria"/>
</dbReference>
<dbReference type="Pfam" id="PF00731">
    <property type="entry name" value="AIRC"/>
    <property type="match status" value="1"/>
</dbReference>
<dbReference type="PANTHER" id="PTHR43064:SF1">
    <property type="entry name" value="SLL1489 PROTEIN"/>
    <property type="match status" value="1"/>
</dbReference>
<dbReference type="PANTHER" id="PTHR43064">
    <property type="entry name" value="PHOSPHORIBOSYLAMINOIMIDAZOLE CARBOXYLASE-RELATED"/>
    <property type="match status" value="1"/>
</dbReference>
<dbReference type="KEGG" id="naz:Aazo_1171"/>
<dbReference type="HOGENOM" id="CLU_065705_0_0_3"/>